<dbReference type="Proteomes" id="UP001500618">
    <property type="component" value="Unassembled WGS sequence"/>
</dbReference>
<dbReference type="Pfam" id="PF03929">
    <property type="entry name" value="PepSY_TM"/>
    <property type="match status" value="1"/>
</dbReference>
<evidence type="ECO:0000313" key="3">
    <source>
        <dbReference type="Proteomes" id="UP001500618"/>
    </source>
</evidence>
<feature type="transmembrane region" description="Helical" evidence="1">
    <location>
        <begin position="199"/>
        <end position="223"/>
    </location>
</feature>
<accession>A0ABN2FUF8</accession>
<dbReference type="EMBL" id="BAAANY010000002">
    <property type="protein sequence ID" value="GAA1659871.1"/>
    <property type="molecule type" value="Genomic_DNA"/>
</dbReference>
<evidence type="ECO:0000313" key="2">
    <source>
        <dbReference type="EMBL" id="GAA1659871.1"/>
    </source>
</evidence>
<comment type="caution">
    <text evidence="2">The sequence shown here is derived from an EMBL/GenBank/DDBJ whole genome shotgun (WGS) entry which is preliminary data.</text>
</comment>
<keyword evidence="3" id="KW-1185">Reference proteome</keyword>
<name>A0ABN2FUF8_9ACTN</name>
<evidence type="ECO:0000256" key="1">
    <source>
        <dbReference type="SAM" id="Phobius"/>
    </source>
</evidence>
<dbReference type="InterPro" id="IPR005625">
    <property type="entry name" value="PepSY-ass_TM"/>
</dbReference>
<reference evidence="2 3" key="1">
    <citation type="journal article" date="2019" name="Int. J. Syst. Evol. Microbiol.">
        <title>The Global Catalogue of Microorganisms (GCM) 10K type strain sequencing project: providing services to taxonomists for standard genome sequencing and annotation.</title>
        <authorList>
            <consortium name="The Broad Institute Genomics Platform"/>
            <consortium name="The Broad Institute Genome Sequencing Center for Infectious Disease"/>
            <person name="Wu L."/>
            <person name="Ma J."/>
        </authorList>
    </citation>
    <scope>NUCLEOTIDE SEQUENCE [LARGE SCALE GENOMIC DNA]</scope>
    <source>
        <strain evidence="2 3">JCM 14718</strain>
    </source>
</reference>
<sequence length="443" mass="49326">MSADVETQPVAEVEESAALTRTEAAARKVRSGSKFRRWWRRRPMRRSLVLTHRWTSLVLGLFLIAETTSGAIVLYNAEFFHATHGSFYQHTTSAHPITAQTALETVRKAHPEFGAAWVSSDNGVFAIGDEAYEHVYGVDPGSGRITGLADLNGGPMGFLVNLHDCGLGCKGYPGYVPFLGATMEGLGINWLATVTWGEFILFVLGLLMVLLAISGLITWWPGFRRFWQGWRVRTKKGRFARDYDLHNIIGMIALPFLFMWGLTGAAIYVQPVANVWLTITGGHAIDESRFDFAPHKVPKGTPDIGVDAAVRVALQHYPGRLAYLTTPEKLTPGYYSVSIAGSSYSAYEYRAFYSGDTTVMVDSHDPKNVKVVDTKGEPLSNVFYDKVFEARHFGWLVNPWWRIIWFVLGLAPLALAVTALSTWLFRHGNKKRRRHAKKAAAAT</sequence>
<organism evidence="2 3">
    <name type="scientific">Fodinicola feengrottensis</name>
    <dbReference type="NCBI Taxonomy" id="435914"/>
    <lineage>
        <taxon>Bacteria</taxon>
        <taxon>Bacillati</taxon>
        <taxon>Actinomycetota</taxon>
        <taxon>Actinomycetes</taxon>
        <taxon>Mycobacteriales</taxon>
        <taxon>Fodinicola</taxon>
    </lineage>
</organism>
<keyword evidence="1" id="KW-0472">Membrane</keyword>
<feature type="transmembrane region" description="Helical" evidence="1">
    <location>
        <begin position="244"/>
        <end position="269"/>
    </location>
</feature>
<feature type="transmembrane region" description="Helical" evidence="1">
    <location>
        <begin position="54"/>
        <end position="75"/>
    </location>
</feature>
<keyword evidence="1" id="KW-0812">Transmembrane</keyword>
<gene>
    <name evidence="2" type="ORF">GCM10009765_06560</name>
</gene>
<dbReference type="PANTHER" id="PTHR34219">
    <property type="entry name" value="IRON-REGULATED INNER MEMBRANE PROTEIN-RELATED"/>
    <property type="match status" value="1"/>
</dbReference>
<protein>
    <submittedName>
        <fullName evidence="2">PepSY-associated TM helix domain-containing protein</fullName>
    </submittedName>
</protein>
<dbReference type="RefSeq" id="WP_344306983.1">
    <property type="nucleotide sequence ID" value="NZ_BAAANY010000002.1"/>
</dbReference>
<keyword evidence="1" id="KW-1133">Transmembrane helix</keyword>
<proteinExistence type="predicted"/>
<feature type="transmembrane region" description="Helical" evidence="1">
    <location>
        <begin position="403"/>
        <end position="425"/>
    </location>
</feature>